<dbReference type="SUPFAM" id="SSF47413">
    <property type="entry name" value="lambda repressor-like DNA-binding domains"/>
    <property type="match status" value="1"/>
</dbReference>
<dbReference type="EMBL" id="JABEPP010000004">
    <property type="protein sequence ID" value="NNM74024.1"/>
    <property type="molecule type" value="Genomic_DNA"/>
</dbReference>
<evidence type="ECO:0000313" key="5">
    <source>
        <dbReference type="EMBL" id="NNM74024.1"/>
    </source>
</evidence>
<protein>
    <submittedName>
        <fullName evidence="5">LacI family DNA-binding transcriptional regulator</fullName>
    </submittedName>
</protein>
<gene>
    <name evidence="5" type="ORF">HJG44_16720</name>
</gene>
<dbReference type="InterPro" id="IPR046335">
    <property type="entry name" value="LacI/GalR-like_sensor"/>
</dbReference>
<name>A0A849I8B4_9HYPH</name>
<dbReference type="Gene3D" id="1.10.260.40">
    <property type="entry name" value="lambda repressor-like DNA-binding domains"/>
    <property type="match status" value="1"/>
</dbReference>
<dbReference type="InterPro" id="IPR010982">
    <property type="entry name" value="Lambda_DNA-bd_dom_sf"/>
</dbReference>
<dbReference type="GO" id="GO:0000976">
    <property type="term" value="F:transcription cis-regulatory region binding"/>
    <property type="evidence" value="ECO:0007669"/>
    <property type="project" value="TreeGrafter"/>
</dbReference>
<dbReference type="InterPro" id="IPR000843">
    <property type="entry name" value="HTH_LacI"/>
</dbReference>
<evidence type="ECO:0000259" key="4">
    <source>
        <dbReference type="PROSITE" id="PS50932"/>
    </source>
</evidence>
<dbReference type="PROSITE" id="PS50932">
    <property type="entry name" value="HTH_LACI_2"/>
    <property type="match status" value="1"/>
</dbReference>
<dbReference type="AlphaFoldDB" id="A0A849I8B4"/>
<dbReference type="CDD" id="cd01392">
    <property type="entry name" value="HTH_LacI"/>
    <property type="match status" value="1"/>
</dbReference>
<dbReference type="GO" id="GO:0003700">
    <property type="term" value="F:DNA-binding transcription factor activity"/>
    <property type="evidence" value="ECO:0007669"/>
    <property type="project" value="TreeGrafter"/>
</dbReference>
<dbReference type="PANTHER" id="PTHR30146:SF33">
    <property type="entry name" value="TRANSCRIPTIONAL REGULATOR"/>
    <property type="match status" value="1"/>
</dbReference>
<dbReference type="SUPFAM" id="SSF53822">
    <property type="entry name" value="Periplasmic binding protein-like I"/>
    <property type="match status" value="1"/>
</dbReference>
<reference evidence="5 6" key="1">
    <citation type="submission" date="2020-04" db="EMBL/GenBank/DDBJ databases">
        <title>Enterovirga sp. isolate from soil.</title>
        <authorList>
            <person name="Chea S."/>
            <person name="Kim D.-U."/>
        </authorList>
    </citation>
    <scope>NUCLEOTIDE SEQUENCE [LARGE SCALE GENOMIC DNA]</scope>
    <source>
        <strain evidence="5 6">DB1703</strain>
    </source>
</reference>
<comment type="caution">
    <text evidence="5">The sequence shown here is derived from an EMBL/GenBank/DDBJ whole genome shotgun (WGS) entry which is preliminary data.</text>
</comment>
<keyword evidence="2 5" id="KW-0238">DNA-binding</keyword>
<dbReference type="Pfam" id="PF13377">
    <property type="entry name" value="Peripla_BP_3"/>
    <property type="match status" value="1"/>
</dbReference>
<evidence type="ECO:0000256" key="2">
    <source>
        <dbReference type="ARBA" id="ARBA00023125"/>
    </source>
</evidence>
<keyword evidence="1" id="KW-0805">Transcription regulation</keyword>
<feature type="domain" description="HTH lacI-type" evidence="4">
    <location>
        <begin position="16"/>
        <end position="70"/>
    </location>
</feature>
<keyword evidence="6" id="KW-1185">Reference proteome</keyword>
<dbReference type="Gene3D" id="3.40.50.2300">
    <property type="match status" value="2"/>
</dbReference>
<evidence type="ECO:0000256" key="3">
    <source>
        <dbReference type="ARBA" id="ARBA00023163"/>
    </source>
</evidence>
<evidence type="ECO:0000313" key="6">
    <source>
        <dbReference type="Proteomes" id="UP000564885"/>
    </source>
</evidence>
<dbReference type="CDD" id="cd01575">
    <property type="entry name" value="PBP1_GntR"/>
    <property type="match status" value="1"/>
</dbReference>
<evidence type="ECO:0000256" key="1">
    <source>
        <dbReference type="ARBA" id="ARBA00023015"/>
    </source>
</evidence>
<accession>A0A849I8B4</accession>
<sequence>MTRLAKRAAASSKRGVTMSDVAQLAGVSPMSVSNTYKQPAKVSPETRQRVFEAAAKLGYLPNLLAGTLASGRSRIVGAIVPSLRNSNFAGMIQGLEETLGQHGCELMLAVADDPERELRAVQAFLGRRLDGIVLTGIEHSPEVAALLRRADVPVVETWSLNGPFIDMGVGFSLFDAAFEMVQMMVQKGYRRIGFAGYNPPGNPRFAERQKGFEAALRQAGLRDDLLYFGPEALGFATGRLALEALLSSEPKLDGLFCVTDVLAAGAIFDCARRGWPVPDRLAVAGYGDYDIAAELTPGLTTVRTPGHAMGSRAATLILASVETGRPSERIIDVGYELVIRDSI</sequence>
<dbReference type="PANTHER" id="PTHR30146">
    <property type="entry name" value="LACI-RELATED TRANSCRIPTIONAL REPRESSOR"/>
    <property type="match status" value="1"/>
</dbReference>
<proteinExistence type="predicted"/>
<dbReference type="InterPro" id="IPR028082">
    <property type="entry name" value="Peripla_BP_I"/>
</dbReference>
<dbReference type="SMART" id="SM00354">
    <property type="entry name" value="HTH_LACI"/>
    <property type="match status" value="1"/>
</dbReference>
<dbReference type="Pfam" id="PF00356">
    <property type="entry name" value="LacI"/>
    <property type="match status" value="1"/>
</dbReference>
<organism evidence="5 6">
    <name type="scientific">Enterovirga aerilata</name>
    <dbReference type="NCBI Taxonomy" id="2730920"/>
    <lineage>
        <taxon>Bacteria</taxon>
        <taxon>Pseudomonadati</taxon>
        <taxon>Pseudomonadota</taxon>
        <taxon>Alphaproteobacteria</taxon>
        <taxon>Hyphomicrobiales</taxon>
        <taxon>Methylobacteriaceae</taxon>
        <taxon>Enterovirga</taxon>
    </lineage>
</organism>
<keyword evidence="3" id="KW-0804">Transcription</keyword>
<dbReference type="Proteomes" id="UP000564885">
    <property type="component" value="Unassembled WGS sequence"/>
</dbReference>